<accession>A0A9P9J2E9</accession>
<dbReference type="Proteomes" id="UP000717696">
    <property type="component" value="Unassembled WGS sequence"/>
</dbReference>
<dbReference type="AlphaFoldDB" id="A0A9P9J2E9"/>
<keyword evidence="2" id="KW-1185">Reference proteome</keyword>
<reference evidence="1" key="1">
    <citation type="journal article" date="2021" name="Nat. Commun.">
        <title>Genetic determinants of endophytism in the Arabidopsis root mycobiome.</title>
        <authorList>
            <person name="Mesny F."/>
            <person name="Miyauchi S."/>
            <person name="Thiergart T."/>
            <person name="Pickel B."/>
            <person name="Atanasova L."/>
            <person name="Karlsson M."/>
            <person name="Huettel B."/>
            <person name="Barry K.W."/>
            <person name="Haridas S."/>
            <person name="Chen C."/>
            <person name="Bauer D."/>
            <person name="Andreopoulos W."/>
            <person name="Pangilinan J."/>
            <person name="LaButti K."/>
            <person name="Riley R."/>
            <person name="Lipzen A."/>
            <person name="Clum A."/>
            <person name="Drula E."/>
            <person name="Henrissat B."/>
            <person name="Kohler A."/>
            <person name="Grigoriev I.V."/>
            <person name="Martin F.M."/>
            <person name="Hacquard S."/>
        </authorList>
    </citation>
    <scope>NUCLEOTIDE SEQUENCE</scope>
    <source>
        <strain evidence="1">MPI-CAGE-AT-0021</strain>
    </source>
</reference>
<sequence>MAQPTTISQFDPPAFLDDGLTDSQKGQWSNFISGSTDNQIAGQGSSQTPLKQFFNPSKTAFNQSQAPVEVTWVGFPGIIKRFVDSDGKRWKIADEHRVEGDIPSPDGGSIPIGQDEYLEWSVHRDPETNKIVSVTFTCEGPEYWRFLSSVDPDKVLALYREYNPEFADQIQKADLFRNGRYNHLNKWNNRSNTGSIMHLVQPNNTLGAEIDIAGGGTVIRKGPNGQIVTDPVRLCNCSQYGVATRNSDPKIGSSVNGLARQGVSVALANPVAIYIKSFDVGSFNLDYSGAGDLQPVPPGTFNFTRGDIEKRMALRLTVKVPDGTLGTGELAGKQLTVGDIWDTQTNRFIAYGAQFADYINMGVNAIGITGGMRVLVRKPPQGLGRHLSLSATFTPCKVGP</sequence>
<gene>
    <name evidence="1" type="ORF">B0J13DRAFT_586228</name>
</gene>
<evidence type="ECO:0000313" key="1">
    <source>
        <dbReference type="EMBL" id="KAH7139610.1"/>
    </source>
</evidence>
<dbReference type="OrthoDB" id="10253919at2759"/>
<comment type="caution">
    <text evidence="1">The sequence shown here is derived from an EMBL/GenBank/DDBJ whole genome shotgun (WGS) entry which is preliminary data.</text>
</comment>
<protein>
    <submittedName>
        <fullName evidence="1">Uncharacterized protein</fullName>
    </submittedName>
</protein>
<evidence type="ECO:0000313" key="2">
    <source>
        <dbReference type="Proteomes" id="UP000717696"/>
    </source>
</evidence>
<name>A0A9P9J2E9_9HYPO</name>
<proteinExistence type="predicted"/>
<organism evidence="1 2">
    <name type="scientific">Dactylonectria estremocensis</name>
    <dbReference type="NCBI Taxonomy" id="1079267"/>
    <lineage>
        <taxon>Eukaryota</taxon>
        <taxon>Fungi</taxon>
        <taxon>Dikarya</taxon>
        <taxon>Ascomycota</taxon>
        <taxon>Pezizomycotina</taxon>
        <taxon>Sordariomycetes</taxon>
        <taxon>Hypocreomycetidae</taxon>
        <taxon>Hypocreales</taxon>
        <taxon>Nectriaceae</taxon>
        <taxon>Dactylonectria</taxon>
    </lineage>
</organism>
<dbReference type="EMBL" id="JAGMUU010000014">
    <property type="protein sequence ID" value="KAH7139610.1"/>
    <property type="molecule type" value="Genomic_DNA"/>
</dbReference>